<evidence type="ECO:0000256" key="2">
    <source>
        <dbReference type="SAM" id="SignalP"/>
    </source>
</evidence>
<feature type="chain" id="PRO_5019405534" evidence="2">
    <location>
        <begin position="24"/>
        <end position="416"/>
    </location>
</feature>
<dbReference type="RefSeq" id="WP_126008566.1">
    <property type="nucleotide sequence ID" value="NZ_CP032509.1"/>
</dbReference>
<sequence>MTRRWLAIVAVAASAFVPVKAQAMEAGPTPLSMVRSLQFVQDAVIKGDHSAIEMQRHLLTVIDERLRAASAETFYDQHGMDAAIIYALSGGNPATLPMLARRFPEAGFDPRLMPLLEEHLRGRGRGVFEPLRDILVHYQGTRIEPYLTLVAANAAALSSPADSLPLFDWARLLAPGSIIEEAALRRSVEVSVRLGMVDEGLKRAERYARRFLHSPYAGQFADLFVELVLSHPDDVKSERIAETLAFMDEARQRSIYLRIARRAAINGNRTLAQEAAAAAEGLGVQDEKAQALANLYSGAAAIPGEDVSGVAAAVSSIDDAALSPRDRALRSAAESIAAAVTRPPILEAIAEPVAVSVEPDASFAPDTTQPAMMPQGEGAPEITDAPADAVKDEVDGFVDDRRAVLESIDALLEEDR</sequence>
<feature type="signal peptide" evidence="2">
    <location>
        <begin position="1"/>
        <end position="23"/>
    </location>
</feature>
<dbReference type="KEGG" id="abaw:D5400_05910"/>
<feature type="region of interest" description="Disordered" evidence="1">
    <location>
        <begin position="362"/>
        <end position="383"/>
    </location>
</feature>
<keyword evidence="4" id="KW-1185">Reference proteome</keyword>
<gene>
    <name evidence="3" type="ORF">D5400_05910</name>
</gene>
<evidence type="ECO:0000256" key="1">
    <source>
        <dbReference type="SAM" id="MobiDB-lite"/>
    </source>
</evidence>
<accession>A0A3S9B1V2</accession>
<evidence type="ECO:0000313" key="3">
    <source>
        <dbReference type="EMBL" id="AZN70871.1"/>
    </source>
</evidence>
<proteinExistence type="predicted"/>
<name>A0A3S9B1V2_9HYPH</name>
<reference evidence="3 4" key="1">
    <citation type="submission" date="2018-09" db="EMBL/GenBank/DDBJ databases">
        <title>Marinorhizobium profundi gen. nov., sp. nov., isolated from a deep-sea sediment sample from the New Britain Trench and proposal of Marinorhizobiaceae fam. nov. in the order Rhizobiales of the class Alphaproteobacteria.</title>
        <authorList>
            <person name="Cao J."/>
        </authorList>
    </citation>
    <scope>NUCLEOTIDE SEQUENCE [LARGE SCALE GENOMIC DNA]</scope>
    <source>
        <strain evidence="3 4">WS11</strain>
    </source>
</reference>
<organism evidence="3 4">
    <name type="scientific">Georhizobium profundi</name>
    <dbReference type="NCBI Taxonomy" id="2341112"/>
    <lineage>
        <taxon>Bacteria</taxon>
        <taxon>Pseudomonadati</taxon>
        <taxon>Pseudomonadota</taxon>
        <taxon>Alphaproteobacteria</taxon>
        <taxon>Hyphomicrobiales</taxon>
        <taxon>Rhizobiaceae</taxon>
        <taxon>Georhizobium</taxon>
    </lineage>
</organism>
<dbReference type="Proteomes" id="UP000268192">
    <property type="component" value="Chromosome"/>
</dbReference>
<keyword evidence="2" id="KW-0732">Signal</keyword>
<evidence type="ECO:0000313" key="4">
    <source>
        <dbReference type="Proteomes" id="UP000268192"/>
    </source>
</evidence>
<dbReference type="EMBL" id="CP032509">
    <property type="protein sequence ID" value="AZN70871.1"/>
    <property type="molecule type" value="Genomic_DNA"/>
</dbReference>
<dbReference type="AlphaFoldDB" id="A0A3S9B1V2"/>
<dbReference type="OrthoDB" id="9812933at2"/>
<protein>
    <submittedName>
        <fullName evidence="3">Chemotaxis protein</fullName>
    </submittedName>
</protein>